<dbReference type="PANTHER" id="PTHR10857:SF112">
    <property type="entry name" value="COPINE-9"/>
    <property type="match status" value="1"/>
</dbReference>
<dbReference type="SMART" id="SM00327">
    <property type="entry name" value="VWA"/>
    <property type="match status" value="1"/>
</dbReference>
<dbReference type="GO" id="GO:0005886">
    <property type="term" value="C:plasma membrane"/>
    <property type="evidence" value="ECO:0007669"/>
    <property type="project" value="TreeGrafter"/>
</dbReference>
<keyword evidence="4" id="KW-0106">Calcium</keyword>
<dbReference type="GO" id="GO:0005544">
    <property type="term" value="F:calcium-dependent phospholipid binding"/>
    <property type="evidence" value="ECO:0007669"/>
    <property type="project" value="InterPro"/>
</dbReference>
<dbReference type="OrthoDB" id="5855668at2759"/>
<accession>A0A7L2WCA6</accession>
<dbReference type="Pfam" id="PF00168">
    <property type="entry name" value="C2"/>
    <property type="match status" value="2"/>
</dbReference>
<comment type="similarity">
    <text evidence="1">Belongs to the copine family.</text>
</comment>
<dbReference type="SMART" id="SM00239">
    <property type="entry name" value="C2"/>
    <property type="match status" value="2"/>
</dbReference>
<dbReference type="InterPro" id="IPR002035">
    <property type="entry name" value="VWF_A"/>
</dbReference>
<dbReference type="AlphaFoldDB" id="A0A7L2WCA6"/>
<evidence type="ECO:0000256" key="4">
    <source>
        <dbReference type="ARBA" id="ARBA00022837"/>
    </source>
</evidence>
<protein>
    <submittedName>
        <fullName evidence="7">CPNE9 protein</fullName>
    </submittedName>
</protein>
<dbReference type="Proteomes" id="UP000580171">
    <property type="component" value="Unassembled WGS sequence"/>
</dbReference>
<dbReference type="GO" id="GO:0071277">
    <property type="term" value="P:cellular response to calcium ion"/>
    <property type="evidence" value="ECO:0007669"/>
    <property type="project" value="TreeGrafter"/>
</dbReference>
<dbReference type="SUPFAM" id="SSF53300">
    <property type="entry name" value="vWA-like"/>
    <property type="match status" value="1"/>
</dbReference>
<feature type="non-terminal residue" evidence="7">
    <location>
        <position position="1"/>
    </location>
</feature>
<dbReference type="InterPro" id="IPR010734">
    <property type="entry name" value="Copine_C"/>
</dbReference>
<dbReference type="CDD" id="cd01459">
    <property type="entry name" value="vWA_copine_like"/>
    <property type="match status" value="1"/>
</dbReference>
<feature type="non-terminal residue" evidence="7">
    <location>
        <position position="556"/>
    </location>
</feature>
<evidence type="ECO:0000259" key="5">
    <source>
        <dbReference type="PROSITE" id="PS50004"/>
    </source>
</evidence>
<organism evidence="7 8">
    <name type="scientific">Pandion haliaetus</name>
    <name type="common">Osprey</name>
    <name type="synonym">Falco haliaetus</name>
    <dbReference type="NCBI Taxonomy" id="56262"/>
    <lineage>
        <taxon>Eukaryota</taxon>
        <taxon>Metazoa</taxon>
        <taxon>Chordata</taxon>
        <taxon>Craniata</taxon>
        <taxon>Vertebrata</taxon>
        <taxon>Euteleostomi</taxon>
        <taxon>Archelosauria</taxon>
        <taxon>Archosauria</taxon>
        <taxon>Dinosauria</taxon>
        <taxon>Saurischia</taxon>
        <taxon>Theropoda</taxon>
        <taxon>Coelurosauria</taxon>
        <taxon>Aves</taxon>
        <taxon>Neognathae</taxon>
        <taxon>Neoaves</taxon>
        <taxon>Telluraves</taxon>
        <taxon>Accipitrimorphae</taxon>
        <taxon>Accipitriformes</taxon>
        <taxon>Pandionidae</taxon>
        <taxon>Pandion</taxon>
    </lineage>
</organism>
<dbReference type="PROSITE" id="PS50234">
    <property type="entry name" value="VWFA"/>
    <property type="match status" value="1"/>
</dbReference>
<dbReference type="InterPro" id="IPR036465">
    <property type="entry name" value="vWFA_dom_sf"/>
</dbReference>
<dbReference type="InterPro" id="IPR037768">
    <property type="entry name" value="C2B_Copine"/>
</dbReference>
<feature type="domain" description="C2" evidence="5">
    <location>
        <begin position="132"/>
        <end position="270"/>
    </location>
</feature>
<dbReference type="SUPFAM" id="SSF49562">
    <property type="entry name" value="C2 domain (Calcium/lipid-binding domain, CaLB)"/>
    <property type="match status" value="2"/>
</dbReference>
<dbReference type="Gene3D" id="2.60.40.150">
    <property type="entry name" value="C2 domain"/>
    <property type="match status" value="2"/>
</dbReference>
<proteinExistence type="inferred from homology"/>
<evidence type="ECO:0000259" key="6">
    <source>
        <dbReference type="PROSITE" id="PS50234"/>
    </source>
</evidence>
<evidence type="ECO:0000256" key="2">
    <source>
        <dbReference type="ARBA" id="ARBA00022723"/>
    </source>
</evidence>
<comment type="caution">
    <text evidence="7">The sequence shown here is derived from an EMBL/GenBank/DDBJ whole genome shotgun (WGS) entry which is preliminary data.</text>
</comment>
<sequence length="556" mass="61656">APRVAHSWLHSPRNLLDMDTFSKSDPGGWQGWTGGTAQHGIARQPGSAPLSTVVVLFIQGSGSSEWKEFGRTEVIDNTLNPDFVRKFVLDYYFEEKQNLRFDVQGGGWSHGCIGQDFLGQAFVALGEVIGSQRGRLERALTGVPGKRCGTILLLAEELSNCRDIVTMQLCANKLDKKDFFGKSDPFLVFYRSNEDGTFTICHKTEVVKNTLNPVWQPFTIPVRALCNGDYDRTVKIDVYDWDRDGSHDFIGEFATSYRELSRAQSQFTVYEVLNPRKKCKKKKYVNSGTVTLLSFSVESEFTFVDYIRGGTQLNFTVAIDFTASNGMPSQPTSLHYASPYQLSAYALALKAVGEIIQDYDSDKLFPAYGFGAKLPPDGKISHQFPLNNNVDNPSCVGIEGVLESYLQSLRTVQLYGPTNFAPVINQVAGAAAQVTDGSQYHVLLIITDGVISDMLQTKEAIVTASALPMSIIIVGVGPAEFEAMEELDGDEVRVSSRGRYAERDIVQFVPFRDYVDDSGNQVLSMARLAKDVLAEIPEQLLSYMKTRDIKPRRADP</sequence>
<keyword evidence="2" id="KW-0479">Metal-binding</keyword>
<dbReference type="PANTHER" id="PTHR10857">
    <property type="entry name" value="COPINE"/>
    <property type="match status" value="1"/>
</dbReference>
<dbReference type="InterPro" id="IPR035892">
    <property type="entry name" value="C2_domain_sf"/>
</dbReference>
<dbReference type="Pfam" id="PF07002">
    <property type="entry name" value="Copine"/>
    <property type="match status" value="1"/>
</dbReference>
<evidence type="ECO:0000313" key="8">
    <source>
        <dbReference type="Proteomes" id="UP000580171"/>
    </source>
</evidence>
<dbReference type="CDD" id="cd04047">
    <property type="entry name" value="C2B_Copine"/>
    <property type="match status" value="1"/>
</dbReference>
<dbReference type="InterPro" id="IPR000008">
    <property type="entry name" value="C2_dom"/>
</dbReference>
<dbReference type="FunFam" id="2.60.40.150:FF:000013">
    <property type="entry name" value="copine-9 isoform X1"/>
    <property type="match status" value="1"/>
</dbReference>
<keyword evidence="8" id="KW-1185">Reference proteome</keyword>
<dbReference type="GO" id="GO:0046872">
    <property type="term" value="F:metal ion binding"/>
    <property type="evidence" value="ECO:0007669"/>
    <property type="project" value="UniProtKB-KW"/>
</dbReference>
<gene>
    <name evidence="7" type="primary">Cpne9</name>
    <name evidence="7" type="ORF">PANHAL_R02796</name>
</gene>
<dbReference type="CDD" id="cd04048">
    <property type="entry name" value="C2A_Copine"/>
    <property type="match status" value="1"/>
</dbReference>
<evidence type="ECO:0000313" key="7">
    <source>
        <dbReference type="EMBL" id="NXS67099.1"/>
    </source>
</evidence>
<dbReference type="InterPro" id="IPR045052">
    <property type="entry name" value="Copine"/>
</dbReference>
<keyword evidence="3" id="KW-0677">Repeat</keyword>
<dbReference type="PROSITE" id="PS50004">
    <property type="entry name" value="C2"/>
    <property type="match status" value="1"/>
</dbReference>
<evidence type="ECO:0000256" key="1">
    <source>
        <dbReference type="ARBA" id="ARBA00009048"/>
    </source>
</evidence>
<dbReference type="EMBL" id="VYZV01009684">
    <property type="protein sequence ID" value="NXS67099.1"/>
    <property type="molecule type" value="Genomic_DNA"/>
</dbReference>
<evidence type="ECO:0000256" key="3">
    <source>
        <dbReference type="ARBA" id="ARBA00022737"/>
    </source>
</evidence>
<reference evidence="7 8" key="1">
    <citation type="submission" date="2019-09" db="EMBL/GenBank/DDBJ databases">
        <title>Bird 10,000 Genomes (B10K) Project - Family phase.</title>
        <authorList>
            <person name="Zhang G."/>
        </authorList>
    </citation>
    <scope>NUCLEOTIDE SEQUENCE [LARGE SCALE GENOMIC DNA]</scope>
    <source>
        <strain evidence="7">B10K-DU-012-58</strain>
        <tissue evidence="7">Muscle</tissue>
    </source>
</reference>
<name>A0A7L2WCA6_PANHA</name>
<feature type="domain" description="VWFA" evidence="6">
    <location>
        <begin position="314"/>
        <end position="515"/>
    </location>
</feature>